<organism evidence="1 2">
    <name type="scientific">Rhodopirellula islandica</name>
    <dbReference type="NCBI Taxonomy" id="595434"/>
    <lineage>
        <taxon>Bacteria</taxon>
        <taxon>Pseudomonadati</taxon>
        <taxon>Planctomycetota</taxon>
        <taxon>Planctomycetia</taxon>
        <taxon>Pirellulales</taxon>
        <taxon>Pirellulaceae</taxon>
        <taxon>Rhodopirellula</taxon>
    </lineage>
</organism>
<dbReference type="AlphaFoldDB" id="A0A0J1B5G9"/>
<dbReference type="Proteomes" id="UP000036367">
    <property type="component" value="Unassembled WGS sequence"/>
</dbReference>
<comment type="caution">
    <text evidence="1">The sequence shown here is derived from an EMBL/GenBank/DDBJ whole genome shotgun (WGS) entry which is preliminary data.</text>
</comment>
<proteinExistence type="predicted"/>
<evidence type="ECO:0000313" key="1">
    <source>
        <dbReference type="EMBL" id="KLU01853.1"/>
    </source>
</evidence>
<dbReference type="STRING" id="595434.RISK_006037"/>
<keyword evidence="2" id="KW-1185">Reference proteome</keyword>
<name>A0A0J1B5G9_RHOIS</name>
<protein>
    <submittedName>
        <fullName evidence="1">Uncharacterized protein</fullName>
    </submittedName>
</protein>
<accession>A0A0J1B5G9</accession>
<reference evidence="1" key="1">
    <citation type="submission" date="2015-05" db="EMBL/GenBank/DDBJ databases">
        <title>Permanent draft genome of Rhodopirellula islandicus K833.</title>
        <authorList>
            <person name="Kizina J."/>
            <person name="Richter M."/>
            <person name="Glockner F.O."/>
            <person name="Harder J."/>
        </authorList>
    </citation>
    <scope>NUCLEOTIDE SEQUENCE [LARGE SCALE GENOMIC DNA]</scope>
    <source>
        <strain evidence="1">K833</strain>
    </source>
</reference>
<evidence type="ECO:0000313" key="2">
    <source>
        <dbReference type="Proteomes" id="UP000036367"/>
    </source>
</evidence>
<sequence>MPRLERLFLAELERLDAESEGLRRFATRNQPKSLGTFGVRG</sequence>
<gene>
    <name evidence="1" type="ORF">RISK_006037</name>
</gene>
<dbReference type="EMBL" id="LECT01000048">
    <property type="protein sequence ID" value="KLU01853.1"/>
    <property type="molecule type" value="Genomic_DNA"/>
</dbReference>